<feature type="domain" description="HTH lysR-type" evidence="5">
    <location>
        <begin position="2"/>
        <end position="59"/>
    </location>
</feature>
<dbReference type="Pfam" id="PF00126">
    <property type="entry name" value="HTH_1"/>
    <property type="match status" value="1"/>
</dbReference>
<proteinExistence type="inferred from homology"/>
<gene>
    <name evidence="6" type="ORF">ESZ36_18875</name>
</gene>
<dbReference type="InterPro" id="IPR036388">
    <property type="entry name" value="WH-like_DNA-bd_sf"/>
</dbReference>
<keyword evidence="2" id="KW-0805">Transcription regulation</keyword>
<evidence type="ECO:0000313" key="6">
    <source>
        <dbReference type="EMBL" id="TWX64762.1"/>
    </source>
</evidence>
<dbReference type="OrthoDB" id="5289754at2"/>
<dbReference type="FunFam" id="1.10.10.10:FF:000001">
    <property type="entry name" value="LysR family transcriptional regulator"/>
    <property type="match status" value="1"/>
</dbReference>
<dbReference type="SUPFAM" id="SSF53850">
    <property type="entry name" value="Periplasmic binding protein-like II"/>
    <property type="match status" value="1"/>
</dbReference>
<dbReference type="PANTHER" id="PTHR30126:SF99">
    <property type="entry name" value="TRANSCRIPTIONAL REGULATOR LYSR FAMILY"/>
    <property type="match status" value="1"/>
</dbReference>
<dbReference type="InterPro" id="IPR000847">
    <property type="entry name" value="LysR_HTH_N"/>
</dbReference>
<dbReference type="AlphaFoldDB" id="A0A5C6Q7R2"/>
<reference evidence="6 7" key="1">
    <citation type="submission" date="2019-07" db="EMBL/GenBank/DDBJ databases">
        <title>Genomes of sea-ice associated Colwellia species.</title>
        <authorList>
            <person name="Bowman J.P."/>
        </authorList>
    </citation>
    <scope>NUCLEOTIDE SEQUENCE [LARGE SCALE GENOMIC DNA]</scope>
    <source>
        <strain evidence="6 7">ACAM 459</strain>
    </source>
</reference>
<dbReference type="GO" id="GO:0003700">
    <property type="term" value="F:DNA-binding transcription factor activity"/>
    <property type="evidence" value="ECO:0007669"/>
    <property type="project" value="InterPro"/>
</dbReference>
<dbReference type="EMBL" id="VOLT01000012">
    <property type="protein sequence ID" value="TWX64762.1"/>
    <property type="molecule type" value="Genomic_DNA"/>
</dbReference>
<accession>A0A5C6Q7R2</accession>
<dbReference type="GO" id="GO:0000976">
    <property type="term" value="F:transcription cis-regulatory region binding"/>
    <property type="evidence" value="ECO:0007669"/>
    <property type="project" value="TreeGrafter"/>
</dbReference>
<keyword evidence="3" id="KW-0238">DNA-binding</keyword>
<dbReference type="PROSITE" id="PS50931">
    <property type="entry name" value="HTH_LYSR"/>
    <property type="match status" value="1"/>
</dbReference>
<name>A0A5C6Q7R2_9GAMM</name>
<dbReference type="Pfam" id="PF03466">
    <property type="entry name" value="LysR_substrate"/>
    <property type="match status" value="1"/>
</dbReference>
<sequence length="290" mass="32889">MINLVWLKTFCSLVDIGHFTRTAETLFMTQSGVSQHIKKLEQHLDSLLLVREGKSFSLTDAGDKLYQQGQILLRTSEDIEASIKHDDPLIGTVKITTPGIVGLKLYPQLLDIQQRHPTLIIDYMFAPNSSIEQDLIDRKVDIGLLTEQTKSLSLMSTPIAVEPLVLVTSKQTQVTNWQTLLDLGFIGHPDAEHHTQQLLSENYIEFEHISQFERNGFSNQISLILEPVSRGLGFTVLPLHAVNAFHKQDDIAVHFLKHTVNETLYLCQNRLSFENNRTQYIKSLITDFIG</sequence>
<evidence type="ECO:0000256" key="1">
    <source>
        <dbReference type="ARBA" id="ARBA00009437"/>
    </source>
</evidence>
<evidence type="ECO:0000256" key="4">
    <source>
        <dbReference type="ARBA" id="ARBA00023163"/>
    </source>
</evidence>
<dbReference type="PRINTS" id="PR00039">
    <property type="entry name" value="HTHLYSR"/>
</dbReference>
<dbReference type="InterPro" id="IPR036390">
    <property type="entry name" value="WH_DNA-bd_sf"/>
</dbReference>
<organism evidence="6 7">
    <name type="scientific">Colwellia demingiae</name>
    <dbReference type="NCBI Taxonomy" id="89401"/>
    <lineage>
        <taxon>Bacteria</taxon>
        <taxon>Pseudomonadati</taxon>
        <taxon>Pseudomonadota</taxon>
        <taxon>Gammaproteobacteria</taxon>
        <taxon>Alteromonadales</taxon>
        <taxon>Colwelliaceae</taxon>
        <taxon>Colwellia</taxon>
    </lineage>
</organism>
<dbReference type="InterPro" id="IPR005119">
    <property type="entry name" value="LysR_subst-bd"/>
</dbReference>
<dbReference type="RefSeq" id="WP_146790752.1">
    <property type="nucleotide sequence ID" value="NZ_VOLT01000012.1"/>
</dbReference>
<dbReference type="Gene3D" id="1.10.10.10">
    <property type="entry name" value="Winged helix-like DNA-binding domain superfamily/Winged helix DNA-binding domain"/>
    <property type="match status" value="1"/>
</dbReference>
<evidence type="ECO:0000259" key="5">
    <source>
        <dbReference type="PROSITE" id="PS50931"/>
    </source>
</evidence>
<keyword evidence="7" id="KW-1185">Reference proteome</keyword>
<protein>
    <submittedName>
        <fullName evidence="6">LysR family transcriptional regulator</fullName>
    </submittedName>
</protein>
<dbReference type="Proteomes" id="UP000321822">
    <property type="component" value="Unassembled WGS sequence"/>
</dbReference>
<dbReference type="PANTHER" id="PTHR30126">
    <property type="entry name" value="HTH-TYPE TRANSCRIPTIONAL REGULATOR"/>
    <property type="match status" value="1"/>
</dbReference>
<dbReference type="Gene3D" id="3.40.190.10">
    <property type="entry name" value="Periplasmic binding protein-like II"/>
    <property type="match status" value="2"/>
</dbReference>
<dbReference type="CDD" id="cd05466">
    <property type="entry name" value="PBP2_LTTR_substrate"/>
    <property type="match status" value="1"/>
</dbReference>
<evidence type="ECO:0000256" key="3">
    <source>
        <dbReference type="ARBA" id="ARBA00023125"/>
    </source>
</evidence>
<evidence type="ECO:0000313" key="7">
    <source>
        <dbReference type="Proteomes" id="UP000321822"/>
    </source>
</evidence>
<evidence type="ECO:0000256" key="2">
    <source>
        <dbReference type="ARBA" id="ARBA00023015"/>
    </source>
</evidence>
<comment type="caution">
    <text evidence="6">The sequence shown here is derived from an EMBL/GenBank/DDBJ whole genome shotgun (WGS) entry which is preliminary data.</text>
</comment>
<dbReference type="SUPFAM" id="SSF46785">
    <property type="entry name" value="Winged helix' DNA-binding domain"/>
    <property type="match status" value="1"/>
</dbReference>
<comment type="similarity">
    <text evidence="1">Belongs to the LysR transcriptional regulatory family.</text>
</comment>
<keyword evidence="4" id="KW-0804">Transcription</keyword>